<comment type="similarity">
    <text evidence="1">Belongs to the YoeB family.</text>
</comment>
<evidence type="ECO:0000256" key="5">
    <source>
        <dbReference type="ARBA" id="ARBA00022801"/>
    </source>
</evidence>
<dbReference type="Proteomes" id="UP000707731">
    <property type="component" value="Unassembled WGS sequence"/>
</dbReference>
<evidence type="ECO:0000256" key="7">
    <source>
        <dbReference type="ARBA" id="ARBA00050056"/>
    </source>
</evidence>
<dbReference type="Pfam" id="PF06769">
    <property type="entry name" value="YoeB_toxin"/>
    <property type="match status" value="1"/>
</dbReference>
<evidence type="ECO:0000256" key="2">
    <source>
        <dbReference type="ARBA" id="ARBA00022649"/>
    </source>
</evidence>
<evidence type="ECO:0000313" key="8">
    <source>
        <dbReference type="EMBL" id="MBF6355832.1"/>
    </source>
</evidence>
<keyword evidence="9" id="KW-1185">Reference proteome</keyword>
<protein>
    <recommendedName>
        <fullName evidence="7">Endoribonuclease YoeB</fullName>
    </recommendedName>
    <alternativeName>
        <fullName evidence="6">Putative mRNA interferase YoeB</fullName>
    </alternativeName>
</protein>
<evidence type="ECO:0000256" key="4">
    <source>
        <dbReference type="ARBA" id="ARBA00022759"/>
    </source>
</evidence>
<sequence>MKITFTSAAWEDYLWWQAQDRQVLKRLNRLIDDISRNGHEGIGKPEPLRQNLSGYWSRRVTSEHRVVYAIEDDTVIIVACRFHYGE</sequence>
<organism evidence="8 9">
    <name type="scientific">Nocardia higoensis</name>
    <dbReference type="NCBI Taxonomy" id="228599"/>
    <lineage>
        <taxon>Bacteria</taxon>
        <taxon>Bacillati</taxon>
        <taxon>Actinomycetota</taxon>
        <taxon>Actinomycetes</taxon>
        <taxon>Mycobacteriales</taxon>
        <taxon>Nocardiaceae</taxon>
        <taxon>Nocardia</taxon>
    </lineage>
</organism>
<evidence type="ECO:0000256" key="1">
    <source>
        <dbReference type="ARBA" id="ARBA00008172"/>
    </source>
</evidence>
<dbReference type="RefSeq" id="WP_195002719.1">
    <property type="nucleotide sequence ID" value="NZ_JADLQN010000002.1"/>
</dbReference>
<dbReference type="SUPFAM" id="SSF143011">
    <property type="entry name" value="RelE-like"/>
    <property type="match status" value="1"/>
</dbReference>
<dbReference type="NCBIfam" id="TIGR02116">
    <property type="entry name" value="toxin_Txe_YoeB"/>
    <property type="match status" value="1"/>
</dbReference>
<dbReference type="InterPro" id="IPR035093">
    <property type="entry name" value="RelE/ParE_toxin_dom_sf"/>
</dbReference>
<gene>
    <name evidence="8" type="ORF">IU449_14955</name>
</gene>
<keyword evidence="4" id="KW-0255">Endonuclease</keyword>
<evidence type="ECO:0000313" key="9">
    <source>
        <dbReference type="Proteomes" id="UP000707731"/>
    </source>
</evidence>
<reference evidence="8 9" key="1">
    <citation type="submission" date="2020-10" db="EMBL/GenBank/DDBJ databases">
        <title>Identification of Nocardia species via Next-generation sequencing and recognition of intraspecies genetic diversity.</title>
        <authorList>
            <person name="Li P."/>
            <person name="Li P."/>
            <person name="Lu B."/>
        </authorList>
    </citation>
    <scope>NUCLEOTIDE SEQUENCE [LARGE SCALE GENOMIC DNA]</scope>
    <source>
        <strain evidence="8 9">BJ06-0143</strain>
    </source>
</reference>
<proteinExistence type="inferred from homology"/>
<dbReference type="PANTHER" id="PTHR38039">
    <property type="entry name" value="TOXIN YOEB"/>
    <property type="match status" value="1"/>
</dbReference>
<dbReference type="InterPro" id="IPR009614">
    <property type="entry name" value="YoeB_toxin"/>
</dbReference>
<dbReference type="EMBL" id="JADLQN010000002">
    <property type="protein sequence ID" value="MBF6355832.1"/>
    <property type="molecule type" value="Genomic_DNA"/>
</dbReference>
<comment type="caution">
    <text evidence="8">The sequence shown here is derived from an EMBL/GenBank/DDBJ whole genome shotgun (WGS) entry which is preliminary data.</text>
</comment>
<keyword evidence="5" id="KW-0378">Hydrolase</keyword>
<keyword evidence="2" id="KW-1277">Toxin-antitoxin system</keyword>
<keyword evidence="3" id="KW-0540">Nuclease</keyword>
<accession>A0ABS0DDZ5</accession>
<dbReference type="PANTHER" id="PTHR38039:SF1">
    <property type="entry name" value="TOXIN YOEB"/>
    <property type="match status" value="1"/>
</dbReference>
<evidence type="ECO:0000256" key="3">
    <source>
        <dbReference type="ARBA" id="ARBA00022722"/>
    </source>
</evidence>
<evidence type="ECO:0000256" key="6">
    <source>
        <dbReference type="ARBA" id="ARBA00030388"/>
    </source>
</evidence>
<name>A0ABS0DDZ5_9NOCA</name>
<dbReference type="Gene3D" id="3.30.2310.20">
    <property type="entry name" value="RelE-like"/>
    <property type="match status" value="1"/>
</dbReference>